<sequence length="255" mass="27391">MAPPASLHGIDWQRPWLADLAAPGRRAAALVAQGACVAEALNALVAAGHAPDPGVRFAPQQALTPGTAYEQFIFEQRRVPTRDNLHDFFNGLIWLHWPLAKGRLNALQAGAIARAGVGATRGPLRDAITVLDENGAVLCAPAPLHQALAARQWRRAFVELRPLWGCARLLLFGHALLEKLVHPRKPITAHVCQAPAAIETVAQADAWLADWLHADTLAAKPFNPVPVLGVPGWCGGNEAACFYDDPLVFRSPRAA</sequence>
<dbReference type="KEGG" id="melm:C7H73_04050"/>
<proteinExistence type="predicted"/>
<name>A0A2P1NIW6_9BURK</name>
<evidence type="ECO:0000313" key="1">
    <source>
        <dbReference type="EMBL" id="AVP56920.1"/>
    </source>
</evidence>
<dbReference type="EMBL" id="CP027792">
    <property type="protein sequence ID" value="AVP56920.1"/>
    <property type="molecule type" value="Genomic_DNA"/>
</dbReference>
<dbReference type="Proteomes" id="UP000241829">
    <property type="component" value="Chromosome"/>
</dbReference>
<reference evidence="2" key="1">
    <citation type="submission" date="2018-03" db="EMBL/GenBank/DDBJ databases">
        <title>Genome sequencing of Melaminivora sp. strain SC2-7.</title>
        <authorList>
            <person name="Kim S.-J."/>
            <person name="Heo J."/>
            <person name="Ahn J.-H."/>
            <person name="Kwon S.-W."/>
        </authorList>
    </citation>
    <scope>NUCLEOTIDE SEQUENCE [LARGE SCALE GENOMIC DNA]</scope>
    <source>
        <strain evidence="2">SC2-7</strain>
    </source>
</reference>
<dbReference type="InterPro" id="IPR021390">
    <property type="entry name" value="DUF3025"/>
</dbReference>
<evidence type="ECO:0000313" key="2">
    <source>
        <dbReference type="Proteomes" id="UP000241829"/>
    </source>
</evidence>
<dbReference type="RefSeq" id="WP_106845477.1">
    <property type="nucleotide sequence ID" value="NZ_CP027792.1"/>
</dbReference>
<keyword evidence="2" id="KW-1185">Reference proteome</keyword>
<dbReference type="AlphaFoldDB" id="A0A2P1NIW6"/>
<accession>A0A2P1NIW6</accession>
<protein>
    <submittedName>
        <fullName evidence="1">DUF3025 domain-containing protein</fullName>
    </submittedName>
</protein>
<dbReference type="Pfam" id="PF11227">
    <property type="entry name" value="DUF3025"/>
    <property type="match status" value="1"/>
</dbReference>
<organism evidence="1 2">
    <name type="scientific">Pulveribacter suum</name>
    <dbReference type="NCBI Taxonomy" id="2116657"/>
    <lineage>
        <taxon>Bacteria</taxon>
        <taxon>Pseudomonadati</taxon>
        <taxon>Pseudomonadota</taxon>
        <taxon>Betaproteobacteria</taxon>
        <taxon>Burkholderiales</taxon>
        <taxon>Comamonadaceae</taxon>
        <taxon>Pulveribacter</taxon>
    </lineage>
</organism>
<gene>
    <name evidence="1" type="ORF">C7H73_04050</name>
</gene>
<dbReference type="OrthoDB" id="5292474at2"/>